<feature type="transmembrane region" description="Helical" evidence="1">
    <location>
        <begin position="367"/>
        <end position="388"/>
    </location>
</feature>
<reference evidence="2 3" key="1">
    <citation type="submission" date="2020-10" db="EMBL/GenBank/DDBJ databases">
        <title>Complete genome sequence of Paludibaculum fermentans P105T, a facultatively anaerobic acidobacterium capable of dissimilatory Fe(III) reduction.</title>
        <authorList>
            <person name="Dedysh S.N."/>
            <person name="Beletsky A.V."/>
            <person name="Kulichevskaya I.S."/>
            <person name="Mardanov A.V."/>
            <person name="Ravin N.V."/>
        </authorList>
    </citation>
    <scope>NUCLEOTIDE SEQUENCE [LARGE SCALE GENOMIC DNA]</scope>
    <source>
        <strain evidence="2 3">P105</strain>
    </source>
</reference>
<dbReference type="KEGG" id="pfer:IRI77_35445"/>
<sequence>MNRGSKWMLVALRIAIGWHFLYEGVYKIDSDRGTAQYAAARYPLQAATGRLHNDLTKNLPLPEVSARVDAWNDEIVKVFKARQPLSEDQKAKLTDLGDKIKLAAATGVQGADLMQFDWTLVHEEVLKLATEQEGERFSSLPFLQASAGPFRSLFRGLVPDMDGLERLTAASLKQRMDDRYGEILSHFSDAGKPFTPEQQKRLAAARDTVKTAAVETVSAPWFQTRLADYRVLRQRVAETELHAPFTRERLDADRKKLDVIAGELLSYLNEPLSELAVQTQTIATVEQLGAGPLPRPGDGAAWVDRAIKTSLTVIGILLMLGLFTPVAACAAAAQLAVFYLASPPWPGLPAMSVAGHYLFVDRNLIEAFAALVIATTATGRWAGLDFYLARAFRAVKTQHPEAVMVTRSLS</sequence>
<keyword evidence="1" id="KW-0812">Transmembrane</keyword>
<gene>
    <name evidence="2" type="ORF">IRI77_35445</name>
</gene>
<feature type="transmembrane region" description="Helical" evidence="1">
    <location>
        <begin position="313"/>
        <end position="341"/>
    </location>
</feature>
<name>A0A7S7NQP6_PALFE</name>
<protein>
    <submittedName>
        <fullName evidence="2">DoxX family protein</fullName>
    </submittedName>
</protein>
<dbReference type="PANTHER" id="PTHR33452:SF1">
    <property type="entry name" value="INNER MEMBRANE PROTEIN YPHA-RELATED"/>
    <property type="match status" value="1"/>
</dbReference>
<evidence type="ECO:0000313" key="2">
    <source>
        <dbReference type="EMBL" id="QOY87975.1"/>
    </source>
</evidence>
<keyword evidence="1" id="KW-1133">Transmembrane helix</keyword>
<dbReference type="AlphaFoldDB" id="A0A7S7NQP6"/>
<evidence type="ECO:0000313" key="3">
    <source>
        <dbReference type="Proteomes" id="UP000593892"/>
    </source>
</evidence>
<evidence type="ECO:0000256" key="1">
    <source>
        <dbReference type="SAM" id="Phobius"/>
    </source>
</evidence>
<proteinExistence type="predicted"/>
<dbReference type="Proteomes" id="UP000593892">
    <property type="component" value="Chromosome"/>
</dbReference>
<dbReference type="RefSeq" id="WP_194449638.1">
    <property type="nucleotide sequence ID" value="NZ_CP063849.1"/>
</dbReference>
<dbReference type="PANTHER" id="PTHR33452">
    <property type="entry name" value="OXIDOREDUCTASE CATD-RELATED"/>
    <property type="match status" value="1"/>
</dbReference>
<keyword evidence="1" id="KW-0472">Membrane</keyword>
<dbReference type="GO" id="GO:0005886">
    <property type="term" value="C:plasma membrane"/>
    <property type="evidence" value="ECO:0007669"/>
    <property type="project" value="TreeGrafter"/>
</dbReference>
<accession>A0A7S7NQP6</accession>
<dbReference type="EMBL" id="CP063849">
    <property type="protein sequence ID" value="QOY87975.1"/>
    <property type="molecule type" value="Genomic_DNA"/>
</dbReference>
<organism evidence="2 3">
    <name type="scientific">Paludibaculum fermentans</name>
    <dbReference type="NCBI Taxonomy" id="1473598"/>
    <lineage>
        <taxon>Bacteria</taxon>
        <taxon>Pseudomonadati</taxon>
        <taxon>Acidobacteriota</taxon>
        <taxon>Terriglobia</taxon>
        <taxon>Bryobacterales</taxon>
        <taxon>Bryobacteraceae</taxon>
        <taxon>Paludibaculum</taxon>
    </lineage>
</organism>
<keyword evidence="3" id="KW-1185">Reference proteome</keyword>
<dbReference type="InterPro" id="IPR051907">
    <property type="entry name" value="DoxX-like_oxidoreductase"/>
</dbReference>